<proteinExistence type="predicted"/>
<evidence type="ECO:0000313" key="2">
    <source>
        <dbReference type="EMBL" id="GBO21784.1"/>
    </source>
</evidence>
<organism evidence="2 3">
    <name type="scientific">Araneus ventricosus</name>
    <name type="common">Orbweaver spider</name>
    <name type="synonym">Epeira ventricosa</name>
    <dbReference type="NCBI Taxonomy" id="182803"/>
    <lineage>
        <taxon>Eukaryota</taxon>
        <taxon>Metazoa</taxon>
        <taxon>Ecdysozoa</taxon>
        <taxon>Arthropoda</taxon>
        <taxon>Chelicerata</taxon>
        <taxon>Arachnida</taxon>
        <taxon>Araneae</taxon>
        <taxon>Araneomorphae</taxon>
        <taxon>Entelegynae</taxon>
        <taxon>Araneoidea</taxon>
        <taxon>Araneidae</taxon>
        <taxon>Araneus</taxon>
    </lineage>
</organism>
<feature type="region of interest" description="Disordered" evidence="1">
    <location>
        <begin position="1"/>
        <end position="23"/>
    </location>
</feature>
<keyword evidence="3" id="KW-1185">Reference proteome</keyword>
<evidence type="ECO:0000256" key="1">
    <source>
        <dbReference type="SAM" id="MobiDB-lite"/>
    </source>
</evidence>
<evidence type="ECO:0000313" key="3">
    <source>
        <dbReference type="Proteomes" id="UP000499080"/>
    </source>
</evidence>
<name>A0A4Y2VBL3_ARAVE</name>
<protein>
    <submittedName>
        <fullName evidence="2">Uncharacterized protein</fullName>
    </submittedName>
</protein>
<dbReference type="AlphaFoldDB" id="A0A4Y2VBL3"/>
<comment type="caution">
    <text evidence="2">The sequence shown here is derived from an EMBL/GenBank/DDBJ whole genome shotgun (WGS) entry which is preliminary data.</text>
</comment>
<dbReference type="EMBL" id="BGPR01044926">
    <property type="protein sequence ID" value="GBO21784.1"/>
    <property type="molecule type" value="Genomic_DNA"/>
</dbReference>
<feature type="compositionally biased region" description="Pro residues" evidence="1">
    <location>
        <begin position="7"/>
        <end position="18"/>
    </location>
</feature>
<accession>A0A4Y2VBL3</accession>
<gene>
    <name evidence="2" type="ORF">AVEN_241776_1</name>
</gene>
<sequence>MPSFGNPTPPNFGNPVPPHSGRRHVQRDWFWQSTSVDAYKNGEFCSRGTSGLSEWLSRVLPERYRSEELEMWLNLNEQLRLPAECAGKYML</sequence>
<dbReference type="Proteomes" id="UP000499080">
    <property type="component" value="Unassembled WGS sequence"/>
</dbReference>
<reference evidence="2 3" key="1">
    <citation type="journal article" date="2019" name="Sci. Rep.">
        <title>Orb-weaving spider Araneus ventricosus genome elucidates the spidroin gene catalogue.</title>
        <authorList>
            <person name="Kono N."/>
            <person name="Nakamura H."/>
            <person name="Ohtoshi R."/>
            <person name="Moran D.A.P."/>
            <person name="Shinohara A."/>
            <person name="Yoshida Y."/>
            <person name="Fujiwara M."/>
            <person name="Mori M."/>
            <person name="Tomita M."/>
            <person name="Arakawa K."/>
        </authorList>
    </citation>
    <scope>NUCLEOTIDE SEQUENCE [LARGE SCALE GENOMIC DNA]</scope>
</reference>